<reference evidence="2 3" key="1">
    <citation type="submission" date="2019-03" db="EMBL/GenBank/DDBJ databases">
        <title>Genomic Encyclopedia of Type Strains, Phase IV (KMG-IV): sequencing the most valuable type-strain genomes for metagenomic binning, comparative biology and taxonomic classification.</title>
        <authorList>
            <person name="Goeker M."/>
        </authorList>
    </citation>
    <scope>NUCLEOTIDE SEQUENCE [LARGE SCALE GENOMIC DNA]</scope>
    <source>
        <strain evidence="2 3">DSM 46770</strain>
    </source>
</reference>
<dbReference type="RefSeq" id="WP_243742525.1">
    <property type="nucleotide sequence ID" value="NZ_SNYN01000007.1"/>
</dbReference>
<keyword evidence="1" id="KW-1133">Transmembrane helix</keyword>
<comment type="caution">
    <text evidence="2">The sequence shown here is derived from an EMBL/GenBank/DDBJ whole genome shotgun (WGS) entry which is preliminary data.</text>
</comment>
<feature type="transmembrane region" description="Helical" evidence="1">
    <location>
        <begin position="92"/>
        <end position="108"/>
    </location>
</feature>
<dbReference type="EMBL" id="SNYN01000007">
    <property type="protein sequence ID" value="TDQ52256.1"/>
    <property type="molecule type" value="Genomic_DNA"/>
</dbReference>
<protein>
    <submittedName>
        <fullName evidence="2">Uncharacterized protein DUF4383</fullName>
    </submittedName>
</protein>
<keyword evidence="1" id="KW-0472">Membrane</keyword>
<dbReference type="Proteomes" id="UP000295281">
    <property type="component" value="Unassembled WGS sequence"/>
</dbReference>
<feature type="transmembrane region" description="Helical" evidence="1">
    <location>
        <begin position="20"/>
        <end position="41"/>
    </location>
</feature>
<gene>
    <name evidence="2" type="ORF">EV190_10788</name>
</gene>
<keyword evidence="3" id="KW-1185">Reference proteome</keyword>
<name>A0A4V3D8L4_9ACTN</name>
<evidence type="ECO:0000256" key="1">
    <source>
        <dbReference type="SAM" id="Phobius"/>
    </source>
</evidence>
<evidence type="ECO:0000313" key="3">
    <source>
        <dbReference type="Proteomes" id="UP000295281"/>
    </source>
</evidence>
<organism evidence="2 3">
    <name type="scientific">Actinorugispora endophytica</name>
    <dbReference type="NCBI Taxonomy" id="1605990"/>
    <lineage>
        <taxon>Bacteria</taxon>
        <taxon>Bacillati</taxon>
        <taxon>Actinomycetota</taxon>
        <taxon>Actinomycetes</taxon>
        <taxon>Streptosporangiales</taxon>
        <taxon>Nocardiopsidaceae</taxon>
        <taxon>Actinorugispora</taxon>
    </lineage>
</organism>
<sequence length="152" mass="15929">MAGNRSPMSSDVTRSPARIAAGAVGAVFLLVGILGFVPGITTGYDTMAFAGHHSEAKLLGLFQVSVLHNIVHLLFGVAGIAAAVANAATARLYLLVGGVVYLVLWLYGLVIDHDTAANFVPLNTADNWLHLLLGLGMIALWFIVRPGRGGRP</sequence>
<dbReference type="AlphaFoldDB" id="A0A4V3D8L4"/>
<keyword evidence="1" id="KW-0812">Transmembrane</keyword>
<evidence type="ECO:0000313" key="2">
    <source>
        <dbReference type="EMBL" id="TDQ52256.1"/>
    </source>
</evidence>
<feature type="transmembrane region" description="Helical" evidence="1">
    <location>
        <begin position="128"/>
        <end position="144"/>
    </location>
</feature>
<proteinExistence type="predicted"/>
<accession>A0A4V3D8L4</accession>
<dbReference type="Pfam" id="PF14325">
    <property type="entry name" value="DUF4383"/>
    <property type="match status" value="1"/>
</dbReference>
<feature type="transmembrane region" description="Helical" evidence="1">
    <location>
        <begin position="61"/>
        <end position="85"/>
    </location>
</feature>